<evidence type="ECO:0000256" key="1">
    <source>
        <dbReference type="ARBA" id="ARBA00023015"/>
    </source>
</evidence>
<dbReference type="InterPro" id="IPR046335">
    <property type="entry name" value="LacI/GalR-like_sensor"/>
</dbReference>
<reference evidence="5 6" key="1">
    <citation type="submission" date="2018-05" db="EMBL/GenBank/DDBJ databases">
        <title>Vibrio limimaris sp. nov., isolated from marine sediment.</title>
        <authorList>
            <person name="Li C.-M."/>
        </authorList>
    </citation>
    <scope>NUCLEOTIDE SEQUENCE [LARGE SCALE GENOMIC DNA]</scope>
    <source>
        <strain evidence="5 6">E4404</strain>
    </source>
</reference>
<dbReference type="InterPro" id="IPR028082">
    <property type="entry name" value="Peripla_BP_I"/>
</dbReference>
<keyword evidence="6" id="KW-1185">Reference proteome</keyword>
<evidence type="ECO:0000313" key="6">
    <source>
        <dbReference type="Proteomes" id="UP000245362"/>
    </source>
</evidence>
<protein>
    <recommendedName>
        <fullName evidence="4">Transcriptional regulator LacI/GalR-like sensor domain-containing protein</fullName>
    </recommendedName>
</protein>
<proteinExistence type="predicted"/>
<gene>
    <name evidence="5" type="ORF">DI392_15495</name>
</gene>
<keyword evidence="3" id="KW-0804">Transcription</keyword>
<dbReference type="AlphaFoldDB" id="A0A2U3B6Q1"/>
<evidence type="ECO:0000256" key="3">
    <source>
        <dbReference type="ARBA" id="ARBA00023163"/>
    </source>
</evidence>
<keyword evidence="1" id="KW-0805">Transcription regulation</keyword>
<dbReference type="Proteomes" id="UP000245362">
    <property type="component" value="Unassembled WGS sequence"/>
</dbReference>
<organism evidence="5 6">
    <name type="scientific">Vibrio albus</name>
    <dbReference type="NCBI Taxonomy" id="2200953"/>
    <lineage>
        <taxon>Bacteria</taxon>
        <taxon>Pseudomonadati</taxon>
        <taxon>Pseudomonadota</taxon>
        <taxon>Gammaproteobacteria</taxon>
        <taxon>Vibrionales</taxon>
        <taxon>Vibrionaceae</taxon>
        <taxon>Vibrio</taxon>
    </lineage>
</organism>
<sequence>MMAAYISPALTTIELPIEVMTRKAIEKAIELINQQSNAISHQYKGKLIQRESVTPLHSTSNWLSLYRLLH</sequence>
<dbReference type="GO" id="GO:0003677">
    <property type="term" value="F:DNA binding"/>
    <property type="evidence" value="ECO:0007669"/>
    <property type="project" value="UniProtKB-KW"/>
</dbReference>
<accession>A0A2U3B6Q1</accession>
<name>A0A2U3B6Q1_9VIBR</name>
<dbReference type="SUPFAM" id="SSF53822">
    <property type="entry name" value="Periplasmic binding protein-like I"/>
    <property type="match status" value="1"/>
</dbReference>
<evidence type="ECO:0000256" key="2">
    <source>
        <dbReference type="ARBA" id="ARBA00023125"/>
    </source>
</evidence>
<evidence type="ECO:0000313" key="5">
    <source>
        <dbReference type="EMBL" id="PWI32457.1"/>
    </source>
</evidence>
<keyword evidence="2" id="KW-0238">DNA-binding</keyword>
<dbReference type="EMBL" id="QFWT01000009">
    <property type="protein sequence ID" value="PWI32457.1"/>
    <property type="molecule type" value="Genomic_DNA"/>
</dbReference>
<dbReference type="Gene3D" id="3.40.50.2300">
    <property type="match status" value="1"/>
</dbReference>
<dbReference type="Pfam" id="PF13377">
    <property type="entry name" value="Peripla_BP_3"/>
    <property type="match status" value="1"/>
</dbReference>
<feature type="domain" description="Transcriptional regulator LacI/GalR-like sensor" evidence="4">
    <location>
        <begin position="2"/>
        <end position="53"/>
    </location>
</feature>
<evidence type="ECO:0000259" key="4">
    <source>
        <dbReference type="Pfam" id="PF13377"/>
    </source>
</evidence>
<comment type="caution">
    <text evidence="5">The sequence shown here is derived from an EMBL/GenBank/DDBJ whole genome shotgun (WGS) entry which is preliminary data.</text>
</comment>